<evidence type="ECO:0000256" key="3">
    <source>
        <dbReference type="ARBA" id="ARBA00023136"/>
    </source>
</evidence>
<comment type="caution">
    <text evidence="7">The sequence shown here is derived from an EMBL/GenBank/DDBJ whole genome shotgun (WGS) entry which is preliminary data.</text>
</comment>
<dbReference type="OrthoDB" id="8832648at2"/>
<keyword evidence="4" id="KW-0564">Palmitate</keyword>
<dbReference type="GO" id="GO:0030288">
    <property type="term" value="C:outer membrane-bounded periplasmic space"/>
    <property type="evidence" value="ECO:0007669"/>
    <property type="project" value="InterPro"/>
</dbReference>
<keyword evidence="8" id="KW-1185">Reference proteome</keyword>
<sequence>MRNNKQNKRSRRLGQVSTIAAAALIAAACEGHIEHGEDGVDPVFSFPVTSNETPYTQCLAGLSRQNGDNLPIFAVGEVADKSGQIDLQTGSRALSQGVSEMVISALGRTGKVRMVERLDLRIPLAEMKLAQGGQLERDIDDYELPASDFIVAGALTELNHNIASGGVRASVKGVGGSARSVVINVALDLRVINSRNFTVPYTLSLQKQIYGYEVQANIFRFFGDHLVEFDAGQIENEPLQLGVRSVVEMAVYRVMTDFLGLEPDAQCRLVRTDHMGEEL</sequence>
<evidence type="ECO:0000256" key="1">
    <source>
        <dbReference type="ARBA" id="ARBA00022475"/>
    </source>
</evidence>
<dbReference type="PANTHER" id="PTHR41164:SF1">
    <property type="entry name" value="CURLI PRODUCTION ASSEMBLY_TRANSPORT COMPONENT CSGG"/>
    <property type="match status" value="1"/>
</dbReference>
<evidence type="ECO:0000256" key="6">
    <source>
        <dbReference type="SAM" id="SignalP"/>
    </source>
</evidence>
<reference evidence="7 8" key="1">
    <citation type="submission" date="2017-11" db="EMBL/GenBank/DDBJ databases">
        <title>Draft genome sequence of Rhizobiales bacterium SY3-13.</title>
        <authorList>
            <person name="Sun C."/>
        </authorList>
    </citation>
    <scope>NUCLEOTIDE SEQUENCE [LARGE SCALE GENOMIC DNA]</scope>
    <source>
        <strain evidence="7 8">SY3-13</strain>
    </source>
</reference>
<evidence type="ECO:0000256" key="4">
    <source>
        <dbReference type="ARBA" id="ARBA00023139"/>
    </source>
</evidence>
<keyword evidence="1" id="KW-1003">Cell membrane</keyword>
<dbReference type="Pfam" id="PF03783">
    <property type="entry name" value="CsgG"/>
    <property type="match status" value="1"/>
</dbReference>
<dbReference type="Gene3D" id="3.40.50.10610">
    <property type="entry name" value="ABC-type transport auxiliary lipoprotein component"/>
    <property type="match status" value="2"/>
</dbReference>
<accession>A0A2M9G0M7</accession>
<keyword evidence="3" id="KW-0472">Membrane</keyword>
<feature type="chain" id="PRO_5014618102" evidence="6">
    <location>
        <begin position="29"/>
        <end position="279"/>
    </location>
</feature>
<gene>
    <name evidence="7" type="ORF">CVT23_12835</name>
</gene>
<dbReference type="RefSeq" id="WP_109795910.1">
    <property type="nucleotide sequence ID" value="NZ_PHIG01000034.1"/>
</dbReference>
<keyword evidence="5" id="KW-0449">Lipoprotein</keyword>
<dbReference type="Proteomes" id="UP000229498">
    <property type="component" value="Unassembled WGS sequence"/>
</dbReference>
<organism evidence="7 8">
    <name type="scientific">Minwuia thermotolerans</name>
    <dbReference type="NCBI Taxonomy" id="2056226"/>
    <lineage>
        <taxon>Bacteria</taxon>
        <taxon>Pseudomonadati</taxon>
        <taxon>Pseudomonadota</taxon>
        <taxon>Alphaproteobacteria</taxon>
        <taxon>Minwuiales</taxon>
        <taxon>Minwuiaceae</taxon>
        <taxon>Minwuia</taxon>
    </lineage>
</organism>
<dbReference type="InterPro" id="IPR005534">
    <property type="entry name" value="Curli_assmbl/transp-comp_CsgG"/>
</dbReference>
<name>A0A2M9G0M7_9PROT</name>
<protein>
    <submittedName>
        <fullName evidence="7">Curli production assembly/transport component CsgG</fullName>
    </submittedName>
</protein>
<keyword evidence="2 6" id="KW-0732">Signal</keyword>
<dbReference type="PANTHER" id="PTHR41164">
    <property type="entry name" value="CURLI PRODUCTION ASSEMBLY/TRANSPORT COMPONENT CSGG"/>
    <property type="match status" value="1"/>
</dbReference>
<evidence type="ECO:0000256" key="2">
    <source>
        <dbReference type="ARBA" id="ARBA00022729"/>
    </source>
</evidence>
<feature type="signal peptide" evidence="6">
    <location>
        <begin position="1"/>
        <end position="28"/>
    </location>
</feature>
<proteinExistence type="predicted"/>
<dbReference type="PROSITE" id="PS51257">
    <property type="entry name" value="PROKAR_LIPOPROTEIN"/>
    <property type="match status" value="1"/>
</dbReference>
<evidence type="ECO:0000313" key="7">
    <source>
        <dbReference type="EMBL" id="PJK29271.1"/>
    </source>
</evidence>
<evidence type="ECO:0000313" key="8">
    <source>
        <dbReference type="Proteomes" id="UP000229498"/>
    </source>
</evidence>
<dbReference type="AlphaFoldDB" id="A0A2M9G0M7"/>
<evidence type="ECO:0000256" key="5">
    <source>
        <dbReference type="ARBA" id="ARBA00023288"/>
    </source>
</evidence>
<dbReference type="EMBL" id="PHIG01000034">
    <property type="protein sequence ID" value="PJK29271.1"/>
    <property type="molecule type" value="Genomic_DNA"/>
</dbReference>